<proteinExistence type="predicted"/>
<evidence type="ECO:0000313" key="2">
    <source>
        <dbReference type="Proteomes" id="UP000176944"/>
    </source>
</evidence>
<evidence type="ECO:0000313" key="1">
    <source>
        <dbReference type="EMBL" id="AOY78654.1"/>
    </source>
</evidence>
<protein>
    <submittedName>
        <fullName evidence="1">CopG family transcriptional regulator</fullName>
    </submittedName>
</protein>
<gene>
    <name evidence="1" type="ORF">BJP36_00870</name>
</gene>
<dbReference type="InterPro" id="IPR053842">
    <property type="entry name" value="NikA-like"/>
</dbReference>
<dbReference type="Proteomes" id="UP000176944">
    <property type="component" value="Chromosome"/>
</dbReference>
<dbReference type="EMBL" id="CP017708">
    <property type="protein sequence ID" value="AOY78654.1"/>
    <property type="molecule type" value="Genomic_DNA"/>
</dbReference>
<dbReference type="AlphaFoldDB" id="A0A1D9FTQ4"/>
<reference evidence="2" key="1">
    <citation type="submission" date="2016-10" db="EMBL/GenBank/DDBJ databases">
        <title>Comparative genomics uncovers the prolific and rare metabolic potential of the cyanobacterial genus Moorea.</title>
        <authorList>
            <person name="Leao T."/>
            <person name="Castelao G."/>
            <person name="Korobeynikov A."/>
            <person name="Monroe E.A."/>
            <person name="Podell S."/>
            <person name="Glukhov E."/>
            <person name="Allen E."/>
            <person name="Gerwick W.H."/>
            <person name="Gerwick L."/>
        </authorList>
    </citation>
    <scope>NUCLEOTIDE SEQUENCE [LARGE SCALE GENOMIC DNA]</scope>
    <source>
        <strain evidence="2">JHB</strain>
    </source>
</reference>
<accession>A0A1D9FTQ4</accession>
<organism evidence="1 2">
    <name type="scientific">Moorena producens (strain JHB)</name>
    <dbReference type="NCBI Taxonomy" id="1454205"/>
    <lineage>
        <taxon>Bacteria</taxon>
        <taxon>Bacillati</taxon>
        <taxon>Cyanobacteriota</taxon>
        <taxon>Cyanophyceae</taxon>
        <taxon>Coleofasciculales</taxon>
        <taxon>Coleofasciculaceae</taxon>
        <taxon>Moorena</taxon>
    </lineage>
</organism>
<sequence length="50" mass="5948">MKDERLMIRITKFEKMQLKQEAERRGMTPSELIRSLIARFPDPKQRDTAG</sequence>
<name>A0A1D9FTQ4_MOOP1</name>
<dbReference type="Pfam" id="PF21983">
    <property type="entry name" value="NikA-like"/>
    <property type="match status" value="1"/>
</dbReference>